<dbReference type="InterPro" id="IPR050735">
    <property type="entry name" value="Kininogen_Fetuin_HRG"/>
</dbReference>
<evidence type="ECO:0000256" key="6">
    <source>
        <dbReference type="ARBA" id="ARBA00022737"/>
    </source>
</evidence>
<feature type="region of interest" description="Disordered" evidence="15">
    <location>
        <begin position="404"/>
        <end position="439"/>
    </location>
</feature>
<dbReference type="GO" id="GO:0008270">
    <property type="term" value="F:zinc ion binding"/>
    <property type="evidence" value="ECO:0007669"/>
    <property type="project" value="TreeGrafter"/>
</dbReference>
<evidence type="ECO:0000256" key="10">
    <source>
        <dbReference type="ARBA" id="ARBA00023157"/>
    </source>
</evidence>
<dbReference type="SMART" id="SM00043">
    <property type="entry name" value="CY"/>
    <property type="match status" value="2"/>
</dbReference>
<keyword evidence="10" id="KW-1015">Disulfide bond</keyword>
<evidence type="ECO:0000256" key="11">
    <source>
        <dbReference type="ARBA" id="ARBA00023180"/>
    </source>
</evidence>
<keyword evidence="7" id="KW-0862">Zinc</keyword>
<accession>A0A3Q7NME7</accession>
<dbReference type="GO" id="GO:0007596">
    <property type="term" value="P:blood coagulation"/>
    <property type="evidence" value="ECO:0007669"/>
    <property type="project" value="UniProtKB-KW"/>
</dbReference>
<evidence type="ECO:0000256" key="4">
    <source>
        <dbReference type="ARBA" id="ARBA00022696"/>
    </source>
</evidence>
<dbReference type="SUPFAM" id="SSF54403">
    <property type="entry name" value="Cystatin/monellin"/>
    <property type="match status" value="1"/>
</dbReference>
<keyword evidence="4" id="KW-0356">Hemostasis</keyword>
<dbReference type="GO" id="GO:0004869">
    <property type="term" value="F:cysteine-type endopeptidase inhibitor activity"/>
    <property type="evidence" value="ECO:0007669"/>
    <property type="project" value="InterPro"/>
</dbReference>
<keyword evidence="11" id="KW-0325">Glycoprotein</keyword>
<name>A0A3Q7NME7_CALUR</name>
<keyword evidence="2" id="KW-0964">Secreted</keyword>
<evidence type="ECO:0000256" key="8">
    <source>
        <dbReference type="ARBA" id="ARBA00023008"/>
    </source>
</evidence>
<dbReference type="AlphaFoldDB" id="A0A3Q7NME7"/>
<evidence type="ECO:0000256" key="7">
    <source>
        <dbReference type="ARBA" id="ARBA00022833"/>
    </source>
</evidence>
<dbReference type="CDD" id="cd00042">
    <property type="entry name" value="CY"/>
    <property type="match status" value="1"/>
</dbReference>
<keyword evidence="5 16" id="KW-0732">Signal</keyword>
<comment type="subcellular location">
    <subcellularLocation>
        <location evidence="1">Secreted</location>
    </subcellularLocation>
</comment>
<keyword evidence="9" id="KW-0094">Blood coagulation</keyword>
<keyword evidence="6" id="KW-0677">Repeat</keyword>
<organism evidence="18 19">
    <name type="scientific">Callorhinus ursinus</name>
    <name type="common">Northern fur seal</name>
    <dbReference type="NCBI Taxonomy" id="34884"/>
    <lineage>
        <taxon>Eukaryota</taxon>
        <taxon>Metazoa</taxon>
        <taxon>Chordata</taxon>
        <taxon>Craniata</taxon>
        <taxon>Vertebrata</taxon>
        <taxon>Euteleostomi</taxon>
        <taxon>Mammalia</taxon>
        <taxon>Eutheria</taxon>
        <taxon>Laurasiatheria</taxon>
        <taxon>Carnivora</taxon>
        <taxon>Caniformia</taxon>
        <taxon>Pinnipedia</taxon>
        <taxon>Otariidae</taxon>
        <taxon>Callorhinus</taxon>
    </lineage>
</organism>
<evidence type="ECO:0000313" key="19">
    <source>
        <dbReference type="RefSeq" id="XP_025722369.1"/>
    </source>
</evidence>
<evidence type="ECO:0000256" key="16">
    <source>
        <dbReference type="SAM" id="SignalP"/>
    </source>
</evidence>
<keyword evidence="12" id="KW-0280">Fibrinolysis</keyword>
<dbReference type="Proteomes" id="UP000286641">
    <property type="component" value="Unplaced"/>
</dbReference>
<feature type="chain" id="PRO_5018645906" description="Histidine-rich glycoprotein" evidence="16">
    <location>
        <begin position="21"/>
        <end position="439"/>
    </location>
</feature>
<dbReference type="GO" id="GO:0004867">
    <property type="term" value="F:serine-type endopeptidase inhibitor activity"/>
    <property type="evidence" value="ECO:0007669"/>
    <property type="project" value="TreeGrafter"/>
</dbReference>
<dbReference type="GO" id="GO:0042730">
    <property type="term" value="P:fibrinolysis"/>
    <property type="evidence" value="ECO:0007669"/>
    <property type="project" value="UniProtKB-KW"/>
</dbReference>
<evidence type="ECO:0000256" key="3">
    <source>
        <dbReference type="ARBA" id="ARBA00022674"/>
    </source>
</evidence>
<sequence length="439" mass="49162">MSAFRLALLLIPLIALQNSARSPADCNATEPFAGKVLDQLNKGQRQGYLFQLLQVADAHVDKAESVAVYYLVWDVKESDCSVLSGRHWDDCEPTLSKCVSDTVIGQCKVIATQCLNDSQHFRVNDYNCTTRSVSSALANTKDSPVLFDFLEEPELYRKLTDKALEKYQQENGDFASFRVDRVERVVRGRGEERTNYYVDFSVRNCSRRPHFPRHPYVFGFCRADLSYDVGVSDLETPEDIAINCEVFNFEECRNISGIPHHFGHPHHSGGHEHSLAGRPPFKPDEFRDHHHPHRPHTFECPPLLEDRPPFQGQDVITPTLAPVGPMDTLIIVVPGSTIPMDPLIIDPLVMDPLIKDPLLMGPCLTGPLLTDPLLTGIIPMDTIPMDTIPMDTIPMDTISLTMGLVTHPPWGPEDHQGPEDHHRQGHGPPSRHSEERGPG</sequence>
<dbReference type="FunFam" id="3.10.450.10:FF:000015">
    <property type="entry name" value="Histidine-rich glycoprotein"/>
    <property type="match status" value="1"/>
</dbReference>
<evidence type="ECO:0000256" key="9">
    <source>
        <dbReference type="ARBA" id="ARBA00023084"/>
    </source>
</evidence>
<dbReference type="GO" id="GO:0008201">
    <property type="term" value="F:heparin binding"/>
    <property type="evidence" value="ECO:0007669"/>
    <property type="project" value="UniProtKB-KW"/>
</dbReference>
<dbReference type="Gene3D" id="3.10.450.10">
    <property type="match status" value="2"/>
</dbReference>
<evidence type="ECO:0000256" key="1">
    <source>
        <dbReference type="ARBA" id="ARBA00004613"/>
    </source>
</evidence>
<protein>
    <recommendedName>
        <fullName evidence="13">Histidine-rich glycoprotein</fullName>
    </recommendedName>
    <alternativeName>
        <fullName evidence="14">Histidine-proline-rich glycoprotein</fullName>
    </alternativeName>
</protein>
<dbReference type="InterPro" id="IPR000010">
    <property type="entry name" value="Cystatin_dom"/>
</dbReference>
<dbReference type="GO" id="GO:0010543">
    <property type="term" value="P:regulation of platelet activation"/>
    <property type="evidence" value="ECO:0007669"/>
    <property type="project" value="TreeGrafter"/>
</dbReference>
<evidence type="ECO:0000256" key="15">
    <source>
        <dbReference type="SAM" id="MobiDB-lite"/>
    </source>
</evidence>
<dbReference type="CTD" id="3273"/>
<dbReference type="RefSeq" id="XP_025722369.1">
    <property type="nucleotide sequence ID" value="XM_025866584.1"/>
</dbReference>
<evidence type="ECO:0000259" key="17">
    <source>
        <dbReference type="SMART" id="SM00043"/>
    </source>
</evidence>
<dbReference type="PANTHER" id="PTHR13814:SF3">
    <property type="entry name" value="HISTIDINE-RICH GLYCOPROTEIN"/>
    <property type="match status" value="1"/>
</dbReference>
<proteinExistence type="predicted"/>
<dbReference type="InParanoid" id="A0A3Q7NME7"/>
<evidence type="ECO:0000313" key="18">
    <source>
        <dbReference type="Proteomes" id="UP000286641"/>
    </source>
</evidence>
<reference key="1">
    <citation type="submission" date="2019-01" db="UniProtKB">
        <authorList>
            <consortium name="RefSeq"/>
        </authorList>
    </citation>
    <scope>IDENTIFICATION</scope>
</reference>
<dbReference type="InterPro" id="IPR046350">
    <property type="entry name" value="Cystatin_sf"/>
</dbReference>
<dbReference type="GO" id="GO:0072562">
    <property type="term" value="C:blood microparticle"/>
    <property type="evidence" value="ECO:0007669"/>
    <property type="project" value="TreeGrafter"/>
</dbReference>
<gene>
    <name evidence="19" type="primary">HRG</name>
</gene>
<keyword evidence="3" id="KW-0358">Heparin-binding</keyword>
<feature type="domain" description="Cystatin" evidence="17">
    <location>
        <begin position="13"/>
        <end position="126"/>
    </location>
</feature>
<evidence type="ECO:0000256" key="5">
    <source>
        <dbReference type="ARBA" id="ARBA00022729"/>
    </source>
</evidence>
<feature type="signal peptide" evidence="16">
    <location>
        <begin position="1"/>
        <end position="20"/>
    </location>
</feature>
<evidence type="ECO:0000256" key="2">
    <source>
        <dbReference type="ARBA" id="ARBA00022525"/>
    </source>
</evidence>
<dbReference type="GO" id="GO:0051918">
    <property type="term" value="P:negative regulation of fibrinolysis"/>
    <property type="evidence" value="ECO:0007669"/>
    <property type="project" value="TreeGrafter"/>
</dbReference>
<evidence type="ECO:0000256" key="13">
    <source>
        <dbReference type="ARBA" id="ARBA00039613"/>
    </source>
</evidence>
<reference evidence="19" key="2">
    <citation type="submission" date="2025-08" db="UniProtKB">
        <authorList>
            <consortium name="RefSeq"/>
        </authorList>
    </citation>
    <scope>IDENTIFICATION</scope>
    <source>
        <tissue evidence="19">Blood</tissue>
    </source>
</reference>
<dbReference type="PANTHER" id="PTHR13814">
    <property type="entry name" value="FETUIN"/>
    <property type="match status" value="1"/>
</dbReference>
<evidence type="ECO:0000256" key="12">
    <source>
        <dbReference type="ARBA" id="ARBA00023281"/>
    </source>
</evidence>
<evidence type="ECO:0000256" key="14">
    <source>
        <dbReference type="ARBA" id="ARBA00041330"/>
    </source>
</evidence>
<feature type="compositionally biased region" description="Basic and acidic residues" evidence="15">
    <location>
        <begin position="412"/>
        <end position="422"/>
    </location>
</feature>
<keyword evidence="18" id="KW-1185">Reference proteome</keyword>
<feature type="domain" description="Cystatin" evidence="17">
    <location>
        <begin position="139"/>
        <end position="245"/>
    </location>
</feature>
<keyword evidence="8" id="KW-0186">Copper</keyword>